<sequence>MLCTDGPIRSLVGLSLAPEHRRGHGALYDAVNCGRIDIARLRNLVAAQRLPRAADDRIVLAVDVTPWLRPDANTSPERSFCHTYGRGKDQHHMVPGWPYSIVAALETGRAFATLAAMGAVEDSGDFPPFCTVKPGELLGRSRPNELELALIEQVLSSPTRAKLDITQLDNQAAAAIPDYRELAENPAVTWQTLADLHDRGLLDVSAAPSRRLVTGLRVIQSTLPRGFHKEVTGKVARAAEEIRLLWDFFQDTTVCANRKFADYFGVGELPDECCSNAGNRCSACWNDPTWPPRESRPTVADAFETSHPKSAGSPVDSTLHRRRLDDQVHRMIWDVRAGLHPTDLYNALRGEDSYYLAKSRRRVTLRRALVNSRYFGANPAVRIEDVHDSVARLADKNLVVQVGKVWRNVMYVQQEQGGTGRQ</sequence>
<name>A0ABS8Z4G2_9PSEU</name>
<accession>A0ABS8Z4G2</accession>
<reference evidence="3 4" key="1">
    <citation type="submission" date="2021-12" db="EMBL/GenBank/DDBJ databases">
        <title>Genome sequence of Kibdelosporangium philippinense ATCC 49844.</title>
        <authorList>
            <person name="Fedorov E.A."/>
            <person name="Omeragic M."/>
            <person name="Shalygina K.F."/>
            <person name="Maclea K.S."/>
        </authorList>
    </citation>
    <scope>NUCLEOTIDE SEQUENCE [LARGE SCALE GENOMIC DNA]</scope>
    <source>
        <strain evidence="3 4">ATCC 49844</strain>
    </source>
</reference>
<comment type="caution">
    <text evidence="3">The sequence shown here is derived from an EMBL/GenBank/DDBJ whole genome shotgun (WGS) entry which is preliminary data.</text>
</comment>
<dbReference type="InterPro" id="IPR038721">
    <property type="entry name" value="IS701-like_DDE_dom"/>
</dbReference>
<dbReference type="EMBL" id="JAJVCN010000001">
    <property type="protein sequence ID" value="MCE7001630.1"/>
    <property type="molecule type" value="Genomic_DNA"/>
</dbReference>
<evidence type="ECO:0000313" key="4">
    <source>
        <dbReference type="Proteomes" id="UP001521150"/>
    </source>
</evidence>
<protein>
    <submittedName>
        <fullName evidence="3">Transposase</fullName>
    </submittedName>
</protein>
<feature type="region of interest" description="Disordered" evidence="1">
    <location>
        <begin position="293"/>
        <end position="320"/>
    </location>
</feature>
<evidence type="ECO:0000256" key="1">
    <source>
        <dbReference type="SAM" id="MobiDB-lite"/>
    </source>
</evidence>
<evidence type="ECO:0000313" key="3">
    <source>
        <dbReference type="EMBL" id="MCE7001630.1"/>
    </source>
</evidence>
<dbReference type="Proteomes" id="UP001521150">
    <property type="component" value="Unassembled WGS sequence"/>
</dbReference>
<gene>
    <name evidence="3" type="ORF">LWC34_02055</name>
</gene>
<feature type="domain" description="Transposase IS701-like DDE" evidence="2">
    <location>
        <begin position="1"/>
        <end position="111"/>
    </location>
</feature>
<proteinExistence type="predicted"/>
<organism evidence="3 4">
    <name type="scientific">Kibdelosporangium philippinense</name>
    <dbReference type="NCBI Taxonomy" id="211113"/>
    <lineage>
        <taxon>Bacteria</taxon>
        <taxon>Bacillati</taxon>
        <taxon>Actinomycetota</taxon>
        <taxon>Actinomycetes</taxon>
        <taxon>Pseudonocardiales</taxon>
        <taxon>Pseudonocardiaceae</taxon>
        <taxon>Kibdelosporangium</taxon>
    </lineage>
</organism>
<keyword evidence="4" id="KW-1185">Reference proteome</keyword>
<dbReference type="Pfam" id="PF13546">
    <property type="entry name" value="DDE_5"/>
    <property type="match status" value="1"/>
</dbReference>
<evidence type="ECO:0000259" key="2">
    <source>
        <dbReference type="Pfam" id="PF13546"/>
    </source>
</evidence>